<dbReference type="Pfam" id="PF01380">
    <property type="entry name" value="SIS"/>
    <property type="match status" value="1"/>
</dbReference>
<organism evidence="2 3">
    <name type="scientific">Coemansia guatemalensis</name>
    <dbReference type="NCBI Taxonomy" id="2761395"/>
    <lineage>
        <taxon>Eukaryota</taxon>
        <taxon>Fungi</taxon>
        <taxon>Fungi incertae sedis</taxon>
        <taxon>Zoopagomycota</taxon>
        <taxon>Kickxellomycotina</taxon>
        <taxon>Kickxellomycetes</taxon>
        <taxon>Kickxellales</taxon>
        <taxon>Kickxellaceae</taxon>
        <taxon>Coemansia</taxon>
    </lineage>
</organism>
<dbReference type="PANTHER" id="PTHR38418">
    <property type="entry name" value="SUGAR ISOMERASE, KPSF/GUTQ (AFU_ORTHOLOGUE AFUA_6G08860)"/>
    <property type="match status" value="1"/>
</dbReference>
<gene>
    <name evidence="2" type="ORF">H4R20_006111</name>
</gene>
<dbReference type="GO" id="GO:0097367">
    <property type="term" value="F:carbohydrate derivative binding"/>
    <property type="evidence" value="ECO:0007669"/>
    <property type="project" value="InterPro"/>
</dbReference>
<evidence type="ECO:0000259" key="1">
    <source>
        <dbReference type="PROSITE" id="PS51464"/>
    </source>
</evidence>
<dbReference type="InterPro" id="IPR035474">
    <property type="entry name" value="SIS_Kpsf"/>
</dbReference>
<keyword evidence="3" id="KW-1185">Reference proteome</keyword>
<dbReference type="PANTHER" id="PTHR38418:SF2">
    <property type="entry name" value="SUGAR ISOMERASE, KPSF_GUTQ (AFU_ORTHOLOGUE AFUA_6G08860)"/>
    <property type="match status" value="1"/>
</dbReference>
<dbReference type="InterPro" id="IPR001347">
    <property type="entry name" value="SIS_dom"/>
</dbReference>
<comment type="caution">
    <text evidence="2">The sequence shown here is derived from an EMBL/GenBank/DDBJ whole genome shotgun (WGS) entry which is preliminary data.</text>
</comment>
<dbReference type="PROSITE" id="PS51464">
    <property type="entry name" value="SIS"/>
    <property type="match status" value="1"/>
</dbReference>
<protein>
    <recommendedName>
        <fullName evidence="1">SIS domain-containing protein</fullName>
    </recommendedName>
</protein>
<feature type="non-terminal residue" evidence="2">
    <location>
        <position position="208"/>
    </location>
</feature>
<feature type="domain" description="SIS" evidence="1">
    <location>
        <begin position="44"/>
        <end position="192"/>
    </location>
</feature>
<dbReference type="SUPFAM" id="SSF53697">
    <property type="entry name" value="SIS domain"/>
    <property type="match status" value="1"/>
</dbReference>
<evidence type="ECO:0000313" key="2">
    <source>
        <dbReference type="EMBL" id="KAJ2794788.1"/>
    </source>
</evidence>
<sequence length="208" mass="22134">MTADDLDKAARSIASSLDLVGLAIKQHADRLRQDTQELQRALDIIFTVADAPRSKFVITGVGKSFLVGKKLAATMTSVGTRAVALHATEALHGDVGIIDSGDCVIALSYSGVTEEMVKLAKVLRDPQNRHDVWLIGMGRSVNSPLGELCDAWIDCSVETELSSVVCAPTISSSLMLALGDSIATLLMNRSKFGPSDFVRNHPSGNLGK</sequence>
<proteinExistence type="predicted"/>
<accession>A0A9W8HRG4</accession>
<dbReference type="AlphaFoldDB" id="A0A9W8HRG4"/>
<dbReference type="Proteomes" id="UP001140094">
    <property type="component" value="Unassembled WGS sequence"/>
</dbReference>
<evidence type="ECO:0000313" key="3">
    <source>
        <dbReference type="Proteomes" id="UP001140094"/>
    </source>
</evidence>
<dbReference type="InterPro" id="IPR046348">
    <property type="entry name" value="SIS_dom_sf"/>
</dbReference>
<reference evidence="2" key="1">
    <citation type="submission" date="2022-07" db="EMBL/GenBank/DDBJ databases">
        <title>Phylogenomic reconstructions and comparative analyses of Kickxellomycotina fungi.</title>
        <authorList>
            <person name="Reynolds N.K."/>
            <person name="Stajich J.E."/>
            <person name="Barry K."/>
            <person name="Grigoriev I.V."/>
            <person name="Crous P."/>
            <person name="Smith M.E."/>
        </authorList>
    </citation>
    <scope>NUCLEOTIDE SEQUENCE</scope>
    <source>
        <strain evidence="2">NRRL 1565</strain>
    </source>
</reference>
<dbReference type="EMBL" id="JANBUO010002408">
    <property type="protein sequence ID" value="KAJ2794788.1"/>
    <property type="molecule type" value="Genomic_DNA"/>
</dbReference>
<dbReference type="Gene3D" id="3.40.50.10490">
    <property type="entry name" value="Glucose-6-phosphate isomerase like protein, domain 1"/>
    <property type="match status" value="1"/>
</dbReference>
<name>A0A9W8HRG4_9FUNG</name>
<dbReference type="OrthoDB" id="1872003at2759"/>
<dbReference type="CDD" id="cd05014">
    <property type="entry name" value="SIS_Kpsf"/>
    <property type="match status" value="1"/>
</dbReference>
<dbReference type="GO" id="GO:1901135">
    <property type="term" value="P:carbohydrate derivative metabolic process"/>
    <property type="evidence" value="ECO:0007669"/>
    <property type="project" value="InterPro"/>
</dbReference>